<dbReference type="RefSeq" id="WP_048183716.1">
    <property type="nucleotide sequence ID" value="NZ_CP009508.1"/>
</dbReference>
<proteinExistence type="predicted"/>
<dbReference type="AlphaFoldDB" id="A0A0E3PQ50"/>
<gene>
    <name evidence="2" type="ORF">MSSAC_2797</name>
</gene>
<reference evidence="2 3" key="1">
    <citation type="submission" date="2014-07" db="EMBL/GenBank/DDBJ databases">
        <title>Methanogenic archaea and the global carbon cycle.</title>
        <authorList>
            <person name="Henriksen J.R."/>
            <person name="Luke J."/>
            <person name="Reinhart S."/>
            <person name="Benedict M.N."/>
            <person name="Youngblut N.D."/>
            <person name="Metcalf M.E."/>
            <person name="Whitaker R.J."/>
            <person name="Metcalf W.W."/>
        </authorList>
    </citation>
    <scope>NUCLEOTIDE SEQUENCE [LARGE SCALE GENOMIC DNA]</scope>
    <source>
        <strain evidence="2 3">C2J</strain>
    </source>
</reference>
<protein>
    <submittedName>
        <fullName evidence="2">Uncharacterized protein</fullName>
    </submittedName>
</protein>
<dbReference type="PATRIC" id="fig|1434118.4.peg.3631"/>
<dbReference type="STRING" id="1434118.MSSAC_2797"/>
<feature type="compositionally biased region" description="Basic residues" evidence="1">
    <location>
        <begin position="95"/>
        <end position="105"/>
    </location>
</feature>
<dbReference type="Proteomes" id="UP000033123">
    <property type="component" value="Chromosome"/>
</dbReference>
<accession>A0A0E3PQ50</accession>
<feature type="region of interest" description="Disordered" evidence="1">
    <location>
        <begin position="85"/>
        <end position="105"/>
    </location>
</feature>
<evidence type="ECO:0000313" key="3">
    <source>
        <dbReference type="Proteomes" id="UP000033123"/>
    </source>
</evidence>
<dbReference type="KEGG" id="msj:MSSAC_2797"/>
<name>A0A0E3PQ50_9EURY</name>
<sequence>MGIQLEKMTLNDTIGKPSKFKATFKGYYKGQLVSVTLEAENERDLSYIVPLIPGRELELEIKDPQATLDAFTMGENLVKEFPSENKRVQDEKFRAERKKRAEAKA</sequence>
<dbReference type="EMBL" id="CP009508">
    <property type="protein sequence ID" value="AKB37387.1"/>
    <property type="molecule type" value="Genomic_DNA"/>
</dbReference>
<dbReference type="GeneID" id="24872459"/>
<dbReference type="HOGENOM" id="CLU_2230423_0_0_2"/>
<evidence type="ECO:0000313" key="2">
    <source>
        <dbReference type="EMBL" id="AKB37387.1"/>
    </source>
</evidence>
<evidence type="ECO:0000256" key="1">
    <source>
        <dbReference type="SAM" id="MobiDB-lite"/>
    </source>
</evidence>
<feature type="compositionally biased region" description="Basic and acidic residues" evidence="1">
    <location>
        <begin position="85"/>
        <end position="94"/>
    </location>
</feature>
<organism evidence="2 3">
    <name type="scientific">Methanosarcina siciliae C2J</name>
    <dbReference type="NCBI Taxonomy" id="1434118"/>
    <lineage>
        <taxon>Archaea</taxon>
        <taxon>Methanobacteriati</taxon>
        <taxon>Methanobacteriota</taxon>
        <taxon>Stenosarchaea group</taxon>
        <taxon>Methanomicrobia</taxon>
        <taxon>Methanosarcinales</taxon>
        <taxon>Methanosarcinaceae</taxon>
        <taxon>Methanosarcina</taxon>
    </lineage>
</organism>